<dbReference type="SUPFAM" id="SSF53335">
    <property type="entry name" value="S-adenosyl-L-methionine-dependent methyltransferases"/>
    <property type="match status" value="1"/>
</dbReference>
<proteinExistence type="inferred from homology"/>
<comment type="similarity">
    <text evidence="4">Belongs to the class I-like SAM-binding methyltransferase superfamily.</text>
</comment>
<dbReference type="Proteomes" id="UP001213000">
    <property type="component" value="Unassembled WGS sequence"/>
</dbReference>
<dbReference type="AlphaFoldDB" id="A0AAD5VZP8"/>
<name>A0AAD5VZP8_9AGAR</name>
<dbReference type="InterPro" id="IPR029063">
    <property type="entry name" value="SAM-dependent_MTases_sf"/>
</dbReference>
<evidence type="ECO:0000313" key="6">
    <source>
        <dbReference type="Proteomes" id="UP001213000"/>
    </source>
</evidence>
<dbReference type="InterPro" id="IPR051654">
    <property type="entry name" value="Meroterpenoid_MTases"/>
</dbReference>
<keyword evidence="3" id="KW-0949">S-adenosyl-L-methionine</keyword>
<reference evidence="5" key="1">
    <citation type="submission" date="2022-07" db="EMBL/GenBank/DDBJ databases">
        <title>Genome Sequence of Leucocoprinus birnbaumii.</title>
        <authorList>
            <person name="Buettner E."/>
        </authorList>
    </citation>
    <scope>NUCLEOTIDE SEQUENCE</scope>
    <source>
        <strain evidence="5">VT141</strain>
    </source>
</reference>
<protein>
    <recommendedName>
        <fullName evidence="7">Methyltransferase domain-containing protein</fullName>
    </recommendedName>
</protein>
<evidence type="ECO:0000256" key="2">
    <source>
        <dbReference type="ARBA" id="ARBA00022679"/>
    </source>
</evidence>
<keyword evidence="2" id="KW-0808">Transferase</keyword>
<evidence type="ECO:0000313" key="5">
    <source>
        <dbReference type="EMBL" id="KAJ3574692.1"/>
    </source>
</evidence>
<dbReference type="GO" id="GO:0016740">
    <property type="term" value="F:transferase activity"/>
    <property type="evidence" value="ECO:0007669"/>
    <property type="project" value="UniProtKB-KW"/>
</dbReference>
<comment type="caution">
    <text evidence="5">The sequence shown here is derived from an EMBL/GenBank/DDBJ whole genome shotgun (WGS) entry which is preliminary data.</text>
</comment>
<organism evidence="5 6">
    <name type="scientific">Leucocoprinus birnbaumii</name>
    <dbReference type="NCBI Taxonomy" id="56174"/>
    <lineage>
        <taxon>Eukaryota</taxon>
        <taxon>Fungi</taxon>
        <taxon>Dikarya</taxon>
        <taxon>Basidiomycota</taxon>
        <taxon>Agaricomycotina</taxon>
        <taxon>Agaricomycetes</taxon>
        <taxon>Agaricomycetidae</taxon>
        <taxon>Agaricales</taxon>
        <taxon>Agaricineae</taxon>
        <taxon>Agaricaceae</taxon>
        <taxon>Leucocoprinus</taxon>
    </lineage>
</organism>
<evidence type="ECO:0000256" key="4">
    <source>
        <dbReference type="ARBA" id="ARBA00038314"/>
    </source>
</evidence>
<evidence type="ECO:0008006" key="7">
    <source>
        <dbReference type="Google" id="ProtNLM"/>
    </source>
</evidence>
<dbReference type="PANTHER" id="PTHR35897">
    <property type="entry name" value="METHYLTRANSFERASE AUSD"/>
    <property type="match status" value="1"/>
</dbReference>
<accession>A0AAD5VZP8</accession>
<dbReference type="EMBL" id="JANIEX010000060">
    <property type="protein sequence ID" value="KAJ3574692.1"/>
    <property type="molecule type" value="Genomic_DNA"/>
</dbReference>
<keyword evidence="6" id="KW-1185">Reference proteome</keyword>
<gene>
    <name evidence="5" type="ORF">NP233_g1603</name>
</gene>
<evidence type="ECO:0000256" key="3">
    <source>
        <dbReference type="ARBA" id="ARBA00022691"/>
    </source>
</evidence>
<evidence type="ECO:0000256" key="1">
    <source>
        <dbReference type="ARBA" id="ARBA00005179"/>
    </source>
</evidence>
<comment type="pathway">
    <text evidence="1">Secondary metabolite biosynthesis.</text>
</comment>
<sequence>MTSNLPVFNKIPPLDEGLYDLKQEEVGFFKTLTGIQDDDELKRHIIDVQTKAYQVMCYACIRHFNFARGFSRLKIFRLPAYKEIFQLRDKYNDAILLDVGCCFGNDLRKAVLDGWPAENVIGTDIETNTFPAGFVGGDIFKNETIEPSKPLYADPSTVRPVNLKDLRSLTPLQGHVSVIHASSVFHLFNEELQTTLAKRHCGLVEKGWRSFSLTQWRMFCHSPETWKALWEGQVFKEGSIRVEVVLDPLEISPLEIFGEEKGTKCYLLVWSVTRL</sequence>
<dbReference type="PANTHER" id="PTHR35897:SF1">
    <property type="entry name" value="METHYLTRANSFERASE AUSD"/>
    <property type="match status" value="1"/>
</dbReference>